<dbReference type="PROSITE" id="PS50109">
    <property type="entry name" value="HIS_KIN"/>
    <property type="match status" value="1"/>
</dbReference>
<feature type="repeat" description="TPR" evidence="6">
    <location>
        <begin position="173"/>
        <end position="206"/>
    </location>
</feature>
<evidence type="ECO:0000256" key="7">
    <source>
        <dbReference type="SAM" id="Phobius"/>
    </source>
</evidence>
<dbReference type="SUPFAM" id="SSF48452">
    <property type="entry name" value="TPR-like"/>
    <property type="match status" value="2"/>
</dbReference>
<comment type="caution">
    <text evidence="9">The sequence shown here is derived from an EMBL/GenBank/DDBJ whole genome shotgun (WGS) entry which is preliminary data.</text>
</comment>
<evidence type="ECO:0000256" key="4">
    <source>
        <dbReference type="ARBA" id="ARBA00022777"/>
    </source>
</evidence>
<dbReference type="Gene3D" id="3.30.565.10">
    <property type="entry name" value="Histidine kinase-like ATPase, C-terminal domain"/>
    <property type="match status" value="1"/>
</dbReference>
<dbReference type="RefSeq" id="WP_377765851.1">
    <property type="nucleotide sequence ID" value="NZ_JBHULB010000007.1"/>
</dbReference>
<keyword evidence="6" id="KW-0802">TPR repeat</keyword>
<dbReference type="PROSITE" id="PS50005">
    <property type="entry name" value="TPR"/>
    <property type="match status" value="1"/>
</dbReference>
<dbReference type="Pfam" id="PF13374">
    <property type="entry name" value="TPR_10"/>
    <property type="match status" value="1"/>
</dbReference>
<keyword evidence="7" id="KW-1133">Transmembrane helix</keyword>
<feature type="domain" description="Histidine kinase" evidence="8">
    <location>
        <begin position="542"/>
        <end position="627"/>
    </location>
</feature>
<name>A0ABW5MUU1_9FLAO</name>
<evidence type="ECO:0000313" key="9">
    <source>
        <dbReference type="EMBL" id="MFD2586143.1"/>
    </source>
</evidence>
<dbReference type="InterPro" id="IPR019734">
    <property type="entry name" value="TPR_rpt"/>
</dbReference>
<keyword evidence="3" id="KW-0808">Transferase</keyword>
<dbReference type="PANTHER" id="PTHR24421">
    <property type="entry name" value="NITRATE/NITRITE SENSOR PROTEIN NARX-RELATED"/>
    <property type="match status" value="1"/>
</dbReference>
<evidence type="ECO:0000256" key="6">
    <source>
        <dbReference type="PROSITE-ProRule" id="PRU00339"/>
    </source>
</evidence>
<protein>
    <recommendedName>
        <fullName evidence="2">histidine kinase</fullName>
        <ecNumber evidence="2">2.7.13.3</ecNumber>
    </recommendedName>
</protein>
<dbReference type="EC" id="2.7.13.3" evidence="2"/>
<keyword evidence="10" id="KW-1185">Reference proteome</keyword>
<keyword evidence="7" id="KW-0812">Transmembrane</keyword>
<feature type="transmembrane region" description="Helical" evidence="7">
    <location>
        <begin position="402"/>
        <end position="422"/>
    </location>
</feature>
<evidence type="ECO:0000256" key="1">
    <source>
        <dbReference type="ARBA" id="ARBA00000085"/>
    </source>
</evidence>
<dbReference type="Proteomes" id="UP001597526">
    <property type="component" value="Unassembled WGS sequence"/>
</dbReference>
<dbReference type="PANTHER" id="PTHR24421:SF10">
    <property type="entry name" value="NITRATE_NITRITE SENSOR PROTEIN NARQ"/>
    <property type="match status" value="1"/>
</dbReference>
<dbReference type="InterPro" id="IPR050482">
    <property type="entry name" value="Sensor_HK_TwoCompSys"/>
</dbReference>
<dbReference type="SUPFAM" id="SSF55874">
    <property type="entry name" value="ATPase domain of HSP90 chaperone/DNA topoisomerase II/histidine kinase"/>
    <property type="match status" value="1"/>
</dbReference>
<gene>
    <name evidence="9" type="ORF">ACFSQJ_04335</name>
</gene>
<dbReference type="SMART" id="SM00028">
    <property type="entry name" value="TPR"/>
    <property type="match status" value="2"/>
</dbReference>
<evidence type="ECO:0000256" key="3">
    <source>
        <dbReference type="ARBA" id="ARBA00022679"/>
    </source>
</evidence>
<dbReference type="CDD" id="cd16917">
    <property type="entry name" value="HATPase_UhpB-NarQ-NarX-like"/>
    <property type="match status" value="1"/>
</dbReference>
<accession>A0ABW5MUU1</accession>
<dbReference type="Gene3D" id="1.25.40.10">
    <property type="entry name" value="Tetratricopeptide repeat domain"/>
    <property type="match status" value="2"/>
</dbReference>
<dbReference type="InterPro" id="IPR003594">
    <property type="entry name" value="HATPase_dom"/>
</dbReference>
<sequence>MKHDSKIESISDSISFYFNISTDTNLPIDDRFKAVNRLYFHLKKNEKDTIYGHVLYQKNMLHLSLEEQDSLSIYNDELIDYALKNDDIINLAKQYYLMGYYYTEIANNSEKAFKNYTLSKSFYEQIGNLSWVGINLLNMGTIQKDYNDFFGSKETLTEALQFLVPKDDIIYIAQCYNLLATNHRKLLNYSEAIKYYNKAITASISKKDRLIYQNNLAATYIDGARYADALKLFEHTLQDSLLGQDQLEYARVLDNLAYAKWLSGKEHKAESFLGGLEIRIQNNDKRGLIASYTHLGEFYSKANPEKAKPYFDKVIQLSKTLKNPRAEKDALKFLMDLEPKNVKLRDRYVFLQDSLYQQELKVKTQFAKYKYDDKIKQESILHLEKENAEKELEASQQRTQKIIYLGSFLFITTVFGLSLYSFRQRTKRLKQKNITEKLEAIHETEAELSRKLHDDHGGKLNQAMLMVQRDTDKSAILDKLESVYNQIRNFSREINAVDTGPNFWKSLKATLEYTKPTEVDMTFDGGKELDWSLVDHQPKMILFKVLLELVMNMAKHSRANQTVILFRDQKKELSVYYEDDGVGASKASLLRKNGLQNTEKRIQAIGGSITFDSEEGKGFRVEIRIPK</sequence>
<organism evidence="9 10">
    <name type="scientific">Croceitalea marina</name>
    <dbReference type="NCBI Taxonomy" id="1775166"/>
    <lineage>
        <taxon>Bacteria</taxon>
        <taxon>Pseudomonadati</taxon>
        <taxon>Bacteroidota</taxon>
        <taxon>Flavobacteriia</taxon>
        <taxon>Flavobacteriales</taxon>
        <taxon>Flavobacteriaceae</taxon>
        <taxon>Croceitalea</taxon>
    </lineage>
</organism>
<evidence type="ECO:0000259" key="8">
    <source>
        <dbReference type="PROSITE" id="PS50109"/>
    </source>
</evidence>
<dbReference type="InterPro" id="IPR011990">
    <property type="entry name" value="TPR-like_helical_dom_sf"/>
</dbReference>
<comment type="catalytic activity">
    <reaction evidence="1">
        <text>ATP + protein L-histidine = ADP + protein N-phospho-L-histidine.</text>
        <dbReference type="EC" id="2.7.13.3"/>
    </reaction>
</comment>
<dbReference type="InterPro" id="IPR005467">
    <property type="entry name" value="His_kinase_dom"/>
</dbReference>
<evidence type="ECO:0000256" key="5">
    <source>
        <dbReference type="ARBA" id="ARBA00023012"/>
    </source>
</evidence>
<dbReference type="InterPro" id="IPR036890">
    <property type="entry name" value="HATPase_C_sf"/>
</dbReference>
<keyword evidence="5" id="KW-0902">Two-component regulatory system</keyword>
<evidence type="ECO:0000313" key="10">
    <source>
        <dbReference type="Proteomes" id="UP001597526"/>
    </source>
</evidence>
<keyword evidence="7" id="KW-0472">Membrane</keyword>
<dbReference type="Pfam" id="PF02518">
    <property type="entry name" value="HATPase_c"/>
    <property type="match status" value="1"/>
</dbReference>
<evidence type="ECO:0000256" key="2">
    <source>
        <dbReference type="ARBA" id="ARBA00012438"/>
    </source>
</evidence>
<dbReference type="EMBL" id="JBHULB010000007">
    <property type="protein sequence ID" value="MFD2586143.1"/>
    <property type="molecule type" value="Genomic_DNA"/>
</dbReference>
<proteinExistence type="predicted"/>
<keyword evidence="4" id="KW-0418">Kinase</keyword>
<reference evidence="10" key="1">
    <citation type="journal article" date="2019" name="Int. J. Syst. Evol. Microbiol.">
        <title>The Global Catalogue of Microorganisms (GCM) 10K type strain sequencing project: providing services to taxonomists for standard genome sequencing and annotation.</title>
        <authorList>
            <consortium name="The Broad Institute Genomics Platform"/>
            <consortium name="The Broad Institute Genome Sequencing Center for Infectious Disease"/>
            <person name="Wu L."/>
            <person name="Ma J."/>
        </authorList>
    </citation>
    <scope>NUCLEOTIDE SEQUENCE [LARGE SCALE GENOMIC DNA]</scope>
    <source>
        <strain evidence="10">KCTC 52368</strain>
    </source>
</reference>